<dbReference type="GO" id="GO:0005737">
    <property type="term" value="C:cytoplasm"/>
    <property type="evidence" value="ECO:0007669"/>
    <property type="project" value="InterPro"/>
</dbReference>
<evidence type="ECO:0000313" key="1">
    <source>
        <dbReference type="EMBL" id="MBN8798431.1"/>
    </source>
</evidence>
<comment type="caution">
    <text evidence="1">The sequence shown here is derived from an EMBL/GenBank/DDBJ whole genome shotgun (WGS) entry which is preliminary data.</text>
</comment>
<reference evidence="1" key="1">
    <citation type="submission" date="2021-02" db="EMBL/GenBank/DDBJ databases">
        <title>Thiocyanate and organic carbon inputs drive convergent selection for specific autotrophic Afipia and Thiobacillus strains within complex microbiomes.</title>
        <authorList>
            <person name="Huddy R.J."/>
            <person name="Sachdeva R."/>
            <person name="Kadzinga F."/>
            <person name="Kantor R.S."/>
            <person name="Harrison S.T.L."/>
            <person name="Banfield J.F."/>
        </authorList>
    </citation>
    <scope>NUCLEOTIDE SEQUENCE</scope>
    <source>
        <strain evidence="1">SCN18_10_11_15_R1_P_69_7</strain>
    </source>
</reference>
<dbReference type="Proteomes" id="UP000664815">
    <property type="component" value="Unassembled WGS sequence"/>
</dbReference>
<dbReference type="GO" id="GO:0008253">
    <property type="term" value="F:5'-nucleotidase activity"/>
    <property type="evidence" value="ECO:0007669"/>
    <property type="project" value="InterPro"/>
</dbReference>
<organism evidence="1 2">
    <name type="scientific">Stenotrophomonas nitritireducens</name>
    <dbReference type="NCBI Taxonomy" id="83617"/>
    <lineage>
        <taxon>Bacteria</taxon>
        <taxon>Pseudomonadati</taxon>
        <taxon>Pseudomonadota</taxon>
        <taxon>Gammaproteobacteria</taxon>
        <taxon>Lysobacterales</taxon>
        <taxon>Lysobacteraceae</taxon>
        <taxon>Stenotrophomonas</taxon>
    </lineage>
</organism>
<gene>
    <name evidence="1" type="ORF">J0H45_03590</name>
</gene>
<accession>A0A9D8Q051</accession>
<dbReference type="Pfam" id="PF06189">
    <property type="entry name" value="5-nucleotidase"/>
    <property type="match status" value="1"/>
</dbReference>
<dbReference type="PANTHER" id="PTHR31367">
    <property type="entry name" value="CYTOSOLIC 5'-NUCLEOTIDASE 1 FAMILY MEMBER"/>
    <property type="match status" value="1"/>
</dbReference>
<name>A0A9D8Q051_9GAMM</name>
<dbReference type="AlphaFoldDB" id="A0A9D8Q051"/>
<dbReference type="EMBL" id="JAFKMG010000352">
    <property type="protein sequence ID" value="MBN8798431.1"/>
    <property type="molecule type" value="Genomic_DNA"/>
</dbReference>
<dbReference type="GO" id="GO:0009117">
    <property type="term" value="P:nucleotide metabolic process"/>
    <property type="evidence" value="ECO:0007669"/>
    <property type="project" value="InterPro"/>
</dbReference>
<dbReference type="RefSeq" id="WP_273081911.1">
    <property type="nucleotide sequence ID" value="NZ_JAFKME010000005.1"/>
</dbReference>
<dbReference type="GO" id="GO:0000287">
    <property type="term" value="F:magnesium ion binding"/>
    <property type="evidence" value="ECO:0007669"/>
    <property type="project" value="InterPro"/>
</dbReference>
<evidence type="ECO:0000313" key="2">
    <source>
        <dbReference type="Proteomes" id="UP000664815"/>
    </source>
</evidence>
<dbReference type="GO" id="GO:0000166">
    <property type="term" value="F:nucleotide binding"/>
    <property type="evidence" value="ECO:0007669"/>
    <property type="project" value="InterPro"/>
</dbReference>
<sequence>MGDNTPRLLTVAVTSRALFDLEEGHALFESEGVEAYAAYQREHEDDILKPGVAFPVVRKLLALNGGAPTETPRVEVILLSRNSADTGLRIFNSIQHYGLGIVRATFTAGEPTWPYVKPFGTDLFLSANPESVRRALVHGIAAATILPRGAGEVSAAAAASDTGRPSTQLRIAFDGDAVIFGDEGERISREQGVEAFGRHERENAHEPLSGGPFRSFLSALHALQAAFPAGEEAPIRTALVTARSAPAHERVIRTLREWGVRLDEALFLGGRHKGPFLEAFGADIFFDDSQHNIDSARQHHSVAAGHVPHGIANANADRVE</sequence>
<proteinExistence type="predicted"/>
<dbReference type="PANTHER" id="PTHR31367:SF5">
    <property type="entry name" value="CYTOSOLIC 5'-NUCLEOTIDASE 1A"/>
    <property type="match status" value="1"/>
</dbReference>
<dbReference type="InterPro" id="IPR010394">
    <property type="entry name" value="5-nucleotidase"/>
</dbReference>
<protein>
    <submittedName>
        <fullName evidence="1">5'-nucleotidase</fullName>
    </submittedName>
</protein>